<sequence>MTTGIPGPWFRRAGDPAAAATDAAAASPSTCLTDTRLFCLPHAGSGPARYLAWADRLDGVDLIGVCLPGHERRIAEPPLRRVADIVDALADAMAPHLDRPFALFGHSFGGLLSYELARRLEAAGARPLHVFISGAAPEPPRAPEPPVATLTDDAFLARVRALGGLDPDVLAHPDLVDLVLPALRADYEAAEAHTWDPAAAVTAPVTALGGLHDPAAPPGALIAWGRHTAGPFSRVTLPGGHFALFDQEHNVLRTVRTTLIAAARATHAAGRT</sequence>
<dbReference type="RefSeq" id="WP_344656880.1">
    <property type="nucleotide sequence ID" value="NZ_BAAAQM010000010.1"/>
</dbReference>
<keyword evidence="5" id="KW-1185">Reference proteome</keyword>
<dbReference type="SMART" id="SM00824">
    <property type="entry name" value="PKS_TE"/>
    <property type="match status" value="1"/>
</dbReference>
<dbReference type="Pfam" id="PF00975">
    <property type="entry name" value="Thioesterase"/>
    <property type="match status" value="1"/>
</dbReference>
<dbReference type="EMBL" id="BAAAQM010000010">
    <property type="protein sequence ID" value="GAA1964526.1"/>
    <property type="molecule type" value="Genomic_DNA"/>
</dbReference>
<dbReference type="InterPro" id="IPR012223">
    <property type="entry name" value="TEII"/>
</dbReference>
<evidence type="ECO:0000313" key="4">
    <source>
        <dbReference type="EMBL" id="GAA1964526.1"/>
    </source>
</evidence>
<proteinExistence type="inferred from homology"/>
<dbReference type="InterPro" id="IPR020802">
    <property type="entry name" value="TesA-like"/>
</dbReference>
<name>A0ABP5CII9_9ACTN</name>
<dbReference type="GO" id="GO:0016787">
    <property type="term" value="F:hydrolase activity"/>
    <property type="evidence" value="ECO:0007669"/>
    <property type="project" value="UniProtKB-KW"/>
</dbReference>
<dbReference type="PANTHER" id="PTHR11487">
    <property type="entry name" value="THIOESTERASE"/>
    <property type="match status" value="1"/>
</dbReference>
<feature type="domain" description="Thioesterase TesA-like" evidence="3">
    <location>
        <begin position="38"/>
        <end position="259"/>
    </location>
</feature>
<keyword evidence="2 4" id="KW-0378">Hydrolase</keyword>
<reference evidence="5" key="1">
    <citation type="journal article" date="2019" name="Int. J. Syst. Evol. Microbiol.">
        <title>The Global Catalogue of Microorganisms (GCM) 10K type strain sequencing project: providing services to taxonomists for standard genome sequencing and annotation.</title>
        <authorList>
            <consortium name="The Broad Institute Genomics Platform"/>
            <consortium name="The Broad Institute Genome Sequencing Center for Infectious Disease"/>
            <person name="Wu L."/>
            <person name="Ma J."/>
        </authorList>
    </citation>
    <scope>NUCLEOTIDE SEQUENCE [LARGE SCALE GENOMIC DNA]</scope>
    <source>
        <strain evidence="5">JCM 16013</strain>
    </source>
</reference>
<organism evidence="4 5">
    <name type="scientific">Catenulispora subtropica</name>
    <dbReference type="NCBI Taxonomy" id="450798"/>
    <lineage>
        <taxon>Bacteria</taxon>
        <taxon>Bacillati</taxon>
        <taxon>Actinomycetota</taxon>
        <taxon>Actinomycetes</taxon>
        <taxon>Catenulisporales</taxon>
        <taxon>Catenulisporaceae</taxon>
        <taxon>Catenulispora</taxon>
    </lineage>
</organism>
<dbReference type="PANTHER" id="PTHR11487:SF0">
    <property type="entry name" value="S-ACYL FATTY ACID SYNTHASE THIOESTERASE, MEDIUM CHAIN"/>
    <property type="match status" value="1"/>
</dbReference>
<accession>A0ABP5CII9</accession>
<evidence type="ECO:0000256" key="1">
    <source>
        <dbReference type="ARBA" id="ARBA00007169"/>
    </source>
</evidence>
<dbReference type="InterPro" id="IPR029058">
    <property type="entry name" value="AB_hydrolase_fold"/>
</dbReference>
<comment type="caution">
    <text evidence="4">The sequence shown here is derived from an EMBL/GenBank/DDBJ whole genome shotgun (WGS) entry which is preliminary data.</text>
</comment>
<dbReference type="SUPFAM" id="SSF53474">
    <property type="entry name" value="alpha/beta-Hydrolases"/>
    <property type="match status" value="1"/>
</dbReference>
<evidence type="ECO:0000256" key="2">
    <source>
        <dbReference type="ARBA" id="ARBA00022801"/>
    </source>
</evidence>
<comment type="similarity">
    <text evidence="1">Belongs to the thioesterase family.</text>
</comment>
<protein>
    <submittedName>
        <fullName evidence="4">Alpha/beta fold hydrolase</fullName>
    </submittedName>
</protein>
<gene>
    <name evidence="4" type="ORF">GCM10009838_22270</name>
</gene>
<dbReference type="Gene3D" id="3.40.50.1820">
    <property type="entry name" value="alpha/beta hydrolase"/>
    <property type="match status" value="1"/>
</dbReference>
<evidence type="ECO:0000259" key="3">
    <source>
        <dbReference type="SMART" id="SM00824"/>
    </source>
</evidence>
<dbReference type="Proteomes" id="UP001499854">
    <property type="component" value="Unassembled WGS sequence"/>
</dbReference>
<evidence type="ECO:0000313" key="5">
    <source>
        <dbReference type="Proteomes" id="UP001499854"/>
    </source>
</evidence>
<dbReference type="InterPro" id="IPR001031">
    <property type="entry name" value="Thioesterase"/>
</dbReference>